<dbReference type="InterPro" id="IPR026444">
    <property type="entry name" value="Secre_tail"/>
</dbReference>
<evidence type="ECO:0000256" key="1">
    <source>
        <dbReference type="SAM" id="SignalP"/>
    </source>
</evidence>
<gene>
    <name evidence="4" type="ORF">D3H65_26540</name>
</gene>
<evidence type="ECO:0000313" key="5">
    <source>
        <dbReference type="Proteomes" id="UP000263900"/>
    </source>
</evidence>
<dbReference type="PANTHER" id="PTHR19328">
    <property type="entry name" value="HEDGEHOG-INTERACTING PROTEIN"/>
    <property type="match status" value="1"/>
</dbReference>
<dbReference type="SUPFAM" id="SSF50952">
    <property type="entry name" value="Soluble quinoprotein glucose dehydrogenase"/>
    <property type="match status" value="1"/>
</dbReference>
<evidence type="ECO:0000313" key="4">
    <source>
        <dbReference type="EMBL" id="AXY77323.1"/>
    </source>
</evidence>
<feature type="domain" description="Glucose/Sorbosone dehydrogenase" evidence="2">
    <location>
        <begin position="384"/>
        <end position="462"/>
    </location>
</feature>
<name>A0A3B7MVB9_9BACT</name>
<feature type="domain" description="Secretion system C-terminal sorting" evidence="3">
    <location>
        <begin position="510"/>
        <end position="577"/>
    </location>
</feature>
<keyword evidence="1" id="KW-0732">Signal</keyword>
<reference evidence="4 5" key="1">
    <citation type="submission" date="2018-09" db="EMBL/GenBank/DDBJ databases">
        <title>Genome sequencing of strain 6GH32-13.</title>
        <authorList>
            <person name="Weon H.-Y."/>
            <person name="Heo J."/>
            <person name="Kwon S.-W."/>
        </authorList>
    </citation>
    <scope>NUCLEOTIDE SEQUENCE [LARGE SCALE GENOMIC DNA]</scope>
    <source>
        <strain evidence="4 5">5GH32-13</strain>
    </source>
</reference>
<sequence length="585" mass="64637">MKNLILLPISFLILFSFSAFAQNEPFTRTVLNEKPGAGGYRLAHPFDIVYGPDDHLYITEKVGRILRVDTGTGVRQIILDIRSSVALNITRNGPPGYAATSIGQNGMLGLALHPGFSKGTGQDSIFVAYSSTSSNIRIVRYKYNGGASPSLTNPTILIQGIPAGGDHSTGRLIIGADNKLYYSCGDLGNNQFNNRCTEIRSQKLPTQTDIDNATYTLYSGKILRLNLDGSIPNDNPLWNGVQSHIYTIGHRNPQGLVWEKNPANGTTFPVLTPGGKLFSSEHGPNTDDEVNSIESGRNYGWPYIAGDTDEVNYQYVNWSSTSNCTINYDENPYQVPAGAVVTQEKNAPADVKANFRKPLVKAYTVCTPLPASQCELANGWLKFPTIAPSSIEYYNLNSGKGIPNWYPSLLVPTLRTGTLFRYRLNAAKDMIIGDSIQYFKTVNRYRDIALSPDGKIYIITDSIGSTSGPSGSSQTNMTNKGAILVFEYAGIILPIREHPENLPRKYTSSVYPNPATSYIQVETEPAVQKPIRYRLIDMNGKLILDEKTTRNNFTIETGRYRRGVYILKLFNGYGSEIRMDKIILQ</sequence>
<dbReference type="NCBIfam" id="TIGR04183">
    <property type="entry name" value="Por_Secre_tail"/>
    <property type="match status" value="1"/>
</dbReference>
<keyword evidence="5" id="KW-1185">Reference proteome</keyword>
<dbReference type="EMBL" id="CP032157">
    <property type="protein sequence ID" value="AXY77323.1"/>
    <property type="molecule type" value="Genomic_DNA"/>
</dbReference>
<accession>A0A3B7MVB9</accession>
<dbReference type="Pfam" id="PF07995">
    <property type="entry name" value="GSDH"/>
    <property type="match status" value="2"/>
</dbReference>
<evidence type="ECO:0000259" key="3">
    <source>
        <dbReference type="Pfam" id="PF18962"/>
    </source>
</evidence>
<dbReference type="KEGG" id="pseg:D3H65_26540"/>
<dbReference type="AlphaFoldDB" id="A0A3B7MVB9"/>
<dbReference type="RefSeq" id="WP_119053199.1">
    <property type="nucleotide sequence ID" value="NZ_CP032157.1"/>
</dbReference>
<organism evidence="4 5">
    <name type="scientific">Paraflavitalea soli</name>
    <dbReference type="NCBI Taxonomy" id="2315862"/>
    <lineage>
        <taxon>Bacteria</taxon>
        <taxon>Pseudomonadati</taxon>
        <taxon>Bacteroidota</taxon>
        <taxon>Chitinophagia</taxon>
        <taxon>Chitinophagales</taxon>
        <taxon>Chitinophagaceae</taxon>
        <taxon>Paraflavitalea</taxon>
    </lineage>
</organism>
<dbReference type="InterPro" id="IPR011042">
    <property type="entry name" value="6-blade_b-propeller_TolB-like"/>
</dbReference>
<dbReference type="Proteomes" id="UP000263900">
    <property type="component" value="Chromosome"/>
</dbReference>
<feature type="signal peptide" evidence="1">
    <location>
        <begin position="1"/>
        <end position="21"/>
    </location>
</feature>
<dbReference type="Gene3D" id="2.120.10.30">
    <property type="entry name" value="TolB, C-terminal domain"/>
    <property type="match status" value="1"/>
</dbReference>
<feature type="chain" id="PRO_5017688545" evidence="1">
    <location>
        <begin position="22"/>
        <end position="585"/>
    </location>
</feature>
<dbReference type="OrthoDB" id="9770043at2"/>
<dbReference type="InterPro" id="IPR011041">
    <property type="entry name" value="Quinoprot_gluc/sorb_DH_b-prop"/>
</dbReference>
<dbReference type="InterPro" id="IPR012938">
    <property type="entry name" value="Glc/Sorbosone_DH"/>
</dbReference>
<evidence type="ECO:0000259" key="2">
    <source>
        <dbReference type="Pfam" id="PF07995"/>
    </source>
</evidence>
<proteinExistence type="predicted"/>
<dbReference type="Pfam" id="PF18962">
    <property type="entry name" value="Por_Secre_tail"/>
    <property type="match status" value="1"/>
</dbReference>
<feature type="domain" description="Glucose/Sorbosone dehydrogenase" evidence="2">
    <location>
        <begin position="42"/>
        <end position="306"/>
    </location>
</feature>
<protein>
    <submittedName>
        <fullName evidence="4">T9SS C-terminal target domain-containing protein</fullName>
    </submittedName>
</protein>
<dbReference type="PANTHER" id="PTHR19328:SF13">
    <property type="entry name" value="HIPL1 PROTEIN"/>
    <property type="match status" value="1"/>
</dbReference>